<dbReference type="Proteomes" id="UP001163821">
    <property type="component" value="Unassembled WGS sequence"/>
</dbReference>
<evidence type="ECO:0000313" key="3">
    <source>
        <dbReference type="Proteomes" id="UP001163821"/>
    </source>
</evidence>
<dbReference type="CDD" id="cd06587">
    <property type="entry name" value="VOC"/>
    <property type="match status" value="1"/>
</dbReference>
<feature type="domain" description="VOC" evidence="1">
    <location>
        <begin position="1"/>
        <end position="123"/>
    </location>
</feature>
<proteinExistence type="predicted"/>
<dbReference type="InterPro" id="IPR004360">
    <property type="entry name" value="Glyas_Fos-R_dOase_dom"/>
</dbReference>
<keyword evidence="3" id="KW-1185">Reference proteome</keyword>
<dbReference type="InterPro" id="IPR029068">
    <property type="entry name" value="Glyas_Bleomycin-R_OHBP_Dase"/>
</dbReference>
<dbReference type="InterPro" id="IPR037523">
    <property type="entry name" value="VOC_core"/>
</dbReference>
<dbReference type="RefSeq" id="WP_282593499.1">
    <property type="nucleotide sequence ID" value="NZ_JAPAAF010000063.1"/>
</dbReference>
<organism evidence="2 3">
    <name type="scientific">Gaoshiqia sediminis</name>
    <dbReference type="NCBI Taxonomy" id="2986998"/>
    <lineage>
        <taxon>Bacteria</taxon>
        <taxon>Pseudomonadati</taxon>
        <taxon>Bacteroidota</taxon>
        <taxon>Bacteroidia</taxon>
        <taxon>Marinilabiliales</taxon>
        <taxon>Prolixibacteraceae</taxon>
        <taxon>Gaoshiqia</taxon>
    </lineage>
</organism>
<accession>A0AA42C8N0</accession>
<dbReference type="Gene3D" id="3.10.180.10">
    <property type="entry name" value="2,3-Dihydroxybiphenyl 1,2-Dioxygenase, domain 1"/>
    <property type="match status" value="1"/>
</dbReference>
<dbReference type="AlphaFoldDB" id="A0AA42C8N0"/>
<evidence type="ECO:0000259" key="1">
    <source>
        <dbReference type="PROSITE" id="PS51819"/>
    </source>
</evidence>
<evidence type="ECO:0000313" key="2">
    <source>
        <dbReference type="EMBL" id="MCW0484909.1"/>
    </source>
</evidence>
<gene>
    <name evidence="2" type="ORF">N2K84_19405</name>
</gene>
<protein>
    <submittedName>
        <fullName evidence="2">VOC family protein</fullName>
    </submittedName>
</protein>
<name>A0AA42C8N0_9BACT</name>
<dbReference type="SUPFAM" id="SSF54593">
    <property type="entry name" value="Glyoxalase/Bleomycin resistance protein/Dihydroxybiphenyl dioxygenase"/>
    <property type="match status" value="1"/>
</dbReference>
<dbReference type="EMBL" id="JAPAAF010000063">
    <property type="protein sequence ID" value="MCW0484909.1"/>
    <property type="molecule type" value="Genomic_DNA"/>
</dbReference>
<dbReference type="Pfam" id="PF00903">
    <property type="entry name" value="Glyoxalase"/>
    <property type="match status" value="1"/>
</dbReference>
<dbReference type="PROSITE" id="PS51819">
    <property type="entry name" value="VOC"/>
    <property type="match status" value="1"/>
</dbReference>
<sequence length="127" mass="14977">MLLHIALTIIDPVEIENFYKEVLQLTIRRKFLISSEMSQNIFQTEEAAEIYVMENESVQFEIFISCEKEKKVFSHVCLAYREAKDIYEKAVALGYKAMIKRNPGNDTYFIRDKNENLFEIKDIQVVN</sequence>
<reference evidence="2" key="1">
    <citation type="submission" date="2022-10" db="EMBL/GenBank/DDBJ databases">
        <title>Gaoshiqiia sediminis gen. nov., sp. nov., isolated from coastal sediment.</title>
        <authorList>
            <person name="Yu W.X."/>
            <person name="Mu D.S."/>
            <person name="Du J.Z."/>
            <person name="Liang Y.Q."/>
        </authorList>
    </citation>
    <scope>NUCLEOTIDE SEQUENCE</scope>
    <source>
        <strain evidence="2">A06</strain>
    </source>
</reference>
<comment type="caution">
    <text evidence="2">The sequence shown here is derived from an EMBL/GenBank/DDBJ whole genome shotgun (WGS) entry which is preliminary data.</text>
</comment>